<name>A0A1I1DYR3_9BACT</name>
<dbReference type="EMBL" id="FOLE01000001">
    <property type="protein sequence ID" value="SFB79566.1"/>
    <property type="molecule type" value="Genomic_DNA"/>
</dbReference>
<evidence type="ECO:0000313" key="2">
    <source>
        <dbReference type="Proteomes" id="UP000199514"/>
    </source>
</evidence>
<accession>A0A1I1DYR3</accession>
<sequence length="63" mass="7124">MLCSIITRINHINVVTSLPVPIIYDEFRFKIENSLSFFTKIGDKQNLIYGTGTYSSGNNNVLL</sequence>
<dbReference type="Proteomes" id="UP000199514">
    <property type="component" value="Unassembled WGS sequence"/>
</dbReference>
<dbReference type="AlphaFoldDB" id="A0A1I1DYR3"/>
<evidence type="ECO:0000313" key="1">
    <source>
        <dbReference type="EMBL" id="SFB79566.1"/>
    </source>
</evidence>
<protein>
    <submittedName>
        <fullName evidence="1">Uncharacterized protein</fullName>
    </submittedName>
</protein>
<dbReference type="STRING" id="927664.SAMN05421780_101519"/>
<proteinExistence type="predicted"/>
<organism evidence="1 2">
    <name type="scientific">Flexibacter flexilis DSM 6793</name>
    <dbReference type="NCBI Taxonomy" id="927664"/>
    <lineage>
        <taxon>Bacteria</taxon>
        <taxon>Pseudomonadati</taxon>
        <taxon>Bacteroidota</taxon>
        <taxon>Cytophagia</taxon>
        <taxon>Cytophagales</taxon>
        <taxon>Flexibacteraceae</taxon>
        <taxon>Flexibacter</taxon>
    </lineage>
</organism>
<reference evidence="1 2" key="1">
    <citation type="submission" date="2016-10" db="EMBL/GenBank/DDBJ databases">
        <authorList>
            <person name="de Groot N.N."/>
        </authorList>
    </citation>
    <scope>NUCLEOTIDE SEQUENCE [LARGE SCALE GENOMIC DNA]</scope>
    <source>
        <strain evidence="1 2">DSM 6793</strain>
    </source>
</reference>
<keyword evidence="2" id="KW-1185">Reference proteome</keyword>
<gene>
    <name evidence="1" type="ORF">SAMN05421780_101519</name>
</gene>